<feature type="compositionally biased region" description="Polar residues" evidence="1">
    <location>
        <begin position="267"/>
        <end position="287"/>
    </location>
</feature>
<organism evidence="3 5">
    <name type="scientific">Ficus carica</name>
    <name type="common">Common fig</name>
    <dbReference type="NCBI Taxonomy" id="3494"/>
    <lineage>
        <taxon>Eukaryota</taxon>
        <taxon>Viridiplantae</taxon>
        <taxon>Streptophyta</taxon>
        <taxon>Embryophyta</taxon>
        <taxon>Tracheophyta</taxon>
        <taxon>Spermatophyta</taxon>
        <taxon>Magnoliopsida</taxon>
        <taxon>eudicotyledons</taxon>
        <taxon>Gunneridae</taxon>
        <taxon>Pentapetalae</taxon>
        <taxon>rosids</taxon>
        <taxon>fabids</taxon>
        <taxon>Rosales</taxon>
        <taxon>Moraceae</taxon>
        <taxon>Ficeae</taxon>
        <taxon>Ficus</taxon>
    </lineage>
</organism>
<dbReference type="EMBL" id="BTGU01000467">
    <property type="protein sequence ID" value="GMN67542.1"/>
    <property type="molecule type" value="Genomic_DNA"/>
</dbReference>
<feature type="region of interest" description="Disordered" evidence="1">
    <location>
        <begin position="252"/>
        <end position="287"/>
    </location>
</feature>
<feature type="compositionally biased region" description="Basic residues" evidence="1">
    <location>
        <begin position="1"/>
        <end position="14"/>
    </location>
</feature>
<protein>
    <recommendedName>
        <fullName evidence="2">Putative plant transposon protein domain-containing protein</fullName>
    </recommendedName>
</protein>
<reference evidence="3" key="1">
    <citation type="submission" date="2023-07" db="EMBL/GenBank/DDBJ databases">
        <title>draft genome sequence of fig (Ficus carica).</title>
        <authorList>
            <person name="Takahashi T."/>
            <person name="Nishimura K."/>
        </authorList>
    </citation>
    <scope>NUCLEOTIDE SEQUENCE</scope>
</reference>
<evidence type="ECO:0000259" key="2">
    <source>
        <dbReference type="Pfam" id="PF20167"/>
    </source>
</evidence>
<sequence length="346" mass="38967">MPRTKKVAHKQTGRKPKDTTTSYRTFQSDEAKDRYEKFTSDRTFCSEKGFLLQNTPTMRYEDFINSVITKHQWRQFYAHPTVAVVPIDKDTINRFYGLEDAEDLHTEYAANVIDEWLKCALANVCVVDITWIVSTQGALTIPRTCLTPQCKVWYHFLTTRLMPSTHVQTMPKDRVLFLDSIISGQPIDVGKIISQELGVCATKKSGSLWFSSLVTSLCVSSGVSIFDNEERLFYEGAITKIAIARLTQTKMAGGPSEPLHSEEDESSQAPQATMSCNAAASSNRDPTHAELTQSLKLLEQRMSLVEKSLQKNCMKPVFPFPKFSDNLLEPVAAEEDTEEVEEDGED</sequence>
<evidence type="ECO:0000313" key="3">
    <source>
        <dbReference type="EMBL" id="GMN67542.1"/>
    </source>
</evidence>
<evidence type="ECO:0000313" key="4">
    <source>
        <dbReference type="EMBL" id="GMN67549.1"/>
    </source>
</evidence>
<keyword evidence="5" id="KW-1185">Reference proteome</keyword>
<dbReference type="Proteomes" id="UP001187192">
    <property type="component" value="Unassembled WGS sequence"/>
</dbReference>
<dbReference type="Pfam" id="PF20167">
    <property type="entry name" value="Transposase_32"/>
    <property type="match status" value="1"/>
</dbReference>
<dbReference type="EMBL" id="BTGU01000468">
    <property type="protein sequence ID" value="GMN67549.1"/>
    <property type="molecule type" value="Genomic_DNA"/>
</dbReference>
<gene>
    <name evidence="3" type="ORF">TIFTF001_036602</name>
    <name evidence="4" type="ORF">TIFTF001_036606</name>
</gene>
<feature type="domain" description="Putative plant transposon protein" evidence="2">
    <location>
        <begin position="85"/>
        <end position="223"/>
    </location>
</feature>
<evidence type="ECO:0000256" key="1">
    <source>
        <dbReference type="SAM" id="MobiDB-lite"/>
    </source>
</evidence>
<proteinExistence type="predicted"/>
<feature type="region of interest" description="Disordered" evidence="1">
    <location>
        <begin position="1"/>
        <end position="23"/>
    </location>
</feature>
<accession>A0AA88E3R4</accession>
<comment type="caution">
    <text evidence="3">The sequence shown here is derived from an EMBL/GenBank/DDBJ whole genome shotgun (WGS) entry which is preliminary data.</text>
</comment>
<evidence type="ECO:0000313" key="5">
    <source>
        <dbReference type="Proteomes" id="UP001187192"/>
    </source>
</evidence>
<dbReference type="InterPro" id="IPR046796">
    <property type="entry name" value="Transposase_32_dom"/>
</dbReference>
<dbReference type="AlphaFoldDB" id="A0AA88E3R4"/>
<name>A0AA88E3R4_FICCA</name>